<dbReference type="Proteomes" id="UP000654993">
    <property type="component" value="Unassembled WGS sequence"/>
</dbReference>
<protein>
    <recommendedName>
        <fullName evidence="3">TIGR02678 family protein</fullName>
    </recommendedName>
</protein>
<evidence type="ECO:0000313" key="1">
    <source>
        <dbReference type="EMBL" id="GFR37306.1"/>
    </source>
</evidence>
<reference evidence="1" key="1">
    <citation type="submission" date="2020-08" db="EMBL/GenBank/DDBJ databases">
        <authorList>
            <person name="Uke A."/>
            <person name="Chhe C."/>
            <person name="Baramee S."/>
            <person name="Kosugi A."/>
        </authorList>
    </citation>
    <scope>NUCLEOTIDE SEQUENCE</scope>
    <source>
        <strain evidence="1">DA-C8</strain>
    </source>
</reference>
<dbReference type="EMBL" id="BMAQ01000004">
    <property type="protein sequence ID" value="GFR37306.1"/>
    <property type="molecule type" value="Genomic_DNA"/>
</dbReference>
<evidence type="ECO:0008006" key="3">
    <source>
        <dbReference type="Google" id="ProtNLM"/>
    </source>
</evidence>
<dbReference type="Pfam" id="PF09661">
    <property type="entry name" value="DUF2398"/>
    <property type="match status" value="1"/>
</dbReference>
<dbReference type="InterPro" id="IPR013494">
    <property type="entry name" value="CHP02678"/>
</dbReference>
<accession>A0A916QF15</accession>
<gene>
    <name evidence="1" type="ORF">PRECH8_06020</name>
</gene>
<dbReference type="AlphaFoldDB" id="A0A916QF15"/>
<proteinExistence type="predicted"/>
<dbReference type="RefSeq" id="WP_308808424.1">
    <property type="nucleotide sequence ID" value="NZ_BMAQ01000004.1"/>
</dbReference>
<sequence length="315" mass="37923">MSSQNLYDEQAKEAAEWLLENFWVLREDDPDRYRMIREREQALTLYFREKLGYRLIVHRYFAKLEKIPAVPETWMGIQEFTDPRDYALFCCLLAFIEMKSVDEQFLLSDLCEELKSLYPDELDWTHYEHRKSLVRVMRFAASLKLVLTVDGDIEQFRYAETSEVLYEVPIYSRYFMRTYPKDLFQYSTLEELLEAEHTDDSDEQTGMRRRHRVYRQLFLTPAMLRKSDDDVDFLYLRTYRNRIREDIEKHTNYQFELYRNTAMLTRMERGLRQDMYPDQRAISDISLQFAEQLRADVLSGRVTTGGAGPDHPQYV</sequence>
<name>A0A916QF15_9BACL</name>
<dbReference type="NCBIfam" id="TIGR02678">
    <property type="entry name" value="TIGR02678 family protein"/>
    <property type="match status" value="1"/>
</dbReference>
<keyword evidence="2" id="KW-1185">Reference proteome</keyword>
<comment type="caution">
    <text evidence="1">The sequence shown here is derived from an EMBL/GenBank/DDBJ whole genome shotgun (WGS) entry which is preliminary data.</text>
</comment>
<evidence type="ECO:0000313" key="2">
    <source>
        <dbReference type="Proteomes" id="UP000654993"/>
    </source>
</evidence>
<reference evidence="1" key="2">
    <citation type="journal article" date="2021" name="Data Brief">
        <title>Draft genome sequence data of the facultative, thermophilic, xylanolytic bacterium Paenibacillus sp. strain DA-C8.</title>
        <authorList>
            <person name="Chhe C."/>
            <person name="Uke A."/>
            <person name="Baramee S."/>
            <person name="Ungkulpasvich U."/>
            <person name="Tachaapaikoon C."/>
            <person name="Pason P."/>
            <person name="Waeonukul R."/>
            <person name="Ratanakhanokchai K."/>
            <person name="Kosugi A."/>
        </authorList>
    </citation>
    <scope>NUCLEOTIDE SEQUENCE</scope>
    <source>
        <strain evidence="1">DA-C8</strain>
    </source>
</reference>
<organism evidence="1 2">
    <name type="scientific">Insulibacter thermoxylanivorax</name>
    <dbReference type="NCBI Taxonomy" id="2749268"/>
    <lineage>
        <taxon>Bacteria</taxon>
        <taxon>Bacillati</taxon>
        <taxon>Bacillota</taxon>
        <taxon>Bacilli</taxon>
        <taxon>Bacillales</taxon>
        <taxon>Paenibacillaceae</taxon>
        <taxon>Insulibacter</taxon>
    </lineage>
</organism>